<dbReference type="AlphaFoldDB" id="A0A4Q0VEY6"/>
<dbReference type="InterPro" id="IPR027417">
    <property type="entry name" value="P-loop_NTPase"/>
</dbReference>
<keyword evidence="2" id="KW-0547">Nucleotide-binding</keyword>
<dbReference type="SUPFAM" id="SSF52540">
    <property type="entry name" value="P-loop containing nucleoside triphosphate hydrolases"/>
    <property type="match status" value="1"/>
</dbReference>
<gene>
    <name evidence="6" type="ORF">DP130_02895</name>
    <name evidence="5" type="ORF">K234311028_18400</name>
</gene>
<dbReference type="Gene3D" id="3.40.50.300">
    <property type="entry name" value="P-loop containing nucleotide triphosphate hydrolases"/>
    <property type="match status" value="1"/>
</dbReference>
<evidence type="ECO:0000259" key="4">
    <source>
        <dbReference type="PROSITE" id="PS50893"/>
    </source>
</evidence>
<evidence type="ECO:0000313" key="6">
    <source>
        <dbReference type="EMBL" id="RXI49949.1"/>
    </source>
</evidence>
<dbReference type="PROSITE" id="PS00211">
    <property type="entry name" value="ABC_TRANSPORTER_1"/>
    <property type="match status" value="1"/>
</dbReference>
<dbReference type="Pfam" id="PF00005">
    <property type="entry name" value="ABC_tran"/>
    <property type="match status" value="1"/>
</dbReference>
<proteinExistence type="predicted"/>
<dbReference type="SMART" id="SM00382">
    <property type="entry name" value="AAA"/>
    <property type="match status" value="1"/>
</dbReference>
<dbReference type="PANTHER" id="PTHR42939">
    <property type="entry name" value="ABC TRANSPORTER ATP-BINDING PROTEIN ALBC-RELATED"/>
    <property type="match status" value="1"/>
</dbReference>
<name>A0A4Q0VEY6_CLOTA</name>
<dbReference type="InterPro" id="IPR051782">
    <property type="entry name" value="ABC_Transporter_VariousFunc"/>
</dbReference>
<feature type="domain" description="ABC transporter" evidence="4">
    <location>
        <begin position="5"/>
        <end position="230"/>
    </location>
</feature>
<organism evidence="6 7">
    <name type="scientific">Clostridium tetani</name>
    <dbReference type="NCBI Taxonomy" id="1513"/>
    <lineage>
        <taxon>Bacteria</taxon>
        <taxon>Bacillati</taxon>
        <taxon>Bacillota</taxon>
        <taxon>Clostridia</taxon>
        <taxon>Eubacteriales</taxon>
        <taxon>Clostridiaceae</taxon>
        <taxon>Clostridium</taxon>
    </lineage>
</organism>
<evidence type="ECO:0000256" key="3">
    <source>
        <dbReference type="ARBA" id="ARBA00022840"/>
    </source>
</evidence>
<dbReference type="InterPro" id="IPR003593">
    <property type="entry name" value="AAA+_ATPase"/>
</dbReference>
<dbReference type="GO" id="GO:0016887">
    <property type="term" value="F:ATP hydrolysis activity"/>
    <property type="evidence" value="ECO:0007669"/>
    <property type="project" value="InterPro"/>
</dbReference>
<dbReference type="Proteomes" id="UP000290921">
    <property type="component" value="Unassembled WGS sequence"/>
</dbReference>
<accession>A0A4Q0VEY6</accession>
<reference evidence="6 7" key="1">
    <citation type="submission" date="2018-06" db="EMBL/GenBank/DDBJ databases">
        <title>Genome conservation of Clostridium tetani.</title>
        <authorList>
            <person name="Bruggemann H."/>
            <person name="Popoff M.R."/>
        </authorList>
    </citation>
    <scope>NUCLEOTIDE SEQUENCE [LARGE SCALE GENOMIC DNA]</scope>
    <source>
        <strain evidence="6 7">2017.061</strain>
    </source>
</reference>
<evidence type="ECO:0000313" key="8">
    <source>
        <dbReference type="Proteomes" id="UP001321763"/>
    </source>
</evidence>
<keyword evidence="3 6" id="KW-0067">ATP-binding</keyword>
<protein>
    <submittedName>
        <fullName evidence="5 6">ABC transporter</fullName>
    </submittedName>
</protein>
<dbReference type="PROSITE" id="PS50893">
    <property type="entry name" value="ABC_TRANSPORTER_2"/>
    <property type="match status" value="1"/>
</dbReference>
<evidence type="ECO:0000313" key="7">
    <source>
        <dbReference type="Proteomes" id="UP000290921"/>
    </source>
</evidence>
<keyword evidence="1" id="KW-0813">Transport</keyword>
<dbReference type="Proteomes" id="UP001321763">
    <property type="component" value="Chromosome"/>
</dbReference>
<dbReference type="CDD" id="cd03230">
    <property type="entry name" value="ABC_DR_subfamily_A"/>
    <property type="match status" value="1"/>
</dbReference>
<evidence type="ECO:0000313" key="5">
    <source>
        <dbReference type="EMBL" id="BDR81594.1"/>
    </source>
</evidence>
<dbReference type="EMBL" id="QMAP01000002">
    <property type="protein sequence ID" value="RXI49949.1"/>
    <property type="molecule type" value="Genomic_DNA"/>
</dbReference>
<reference evidence="5 8" key="2">
    <citation type="submission" date="2022-09" db="EMBL/GenBank/DDBJ databases">
        <title>complete genome sequences of Clostridium tetani str. KHSU-234311-028 isolated from soil.</title>
        <authorList>
            <person name="Sekizuka T."/>
            <person name="Shitada C."/>
            <person name="Takahashi M."/>
            <person name="Kuroda M."/>
        </authorList>
    </citation>
    <scope>NUCLEOTIDE SEQUENCE [LARGE SCALE GENOMIC DNA]</scope>
    <source>
        <strain evidence="5 8">KHSU-234311-028</strain>
    </source>
</reference>
<sequence>MDYILEIKNLKKVYSDFTLDNVSFSVPYGSIMGLIGENGAGKSTTINAILNLISKDGGEIKLFGKVMSDNNKDIKEDIGIVYDYMNFYETLTLKQISKIMEKAYKRWDNELYLNYLKKFKLPIDKEIKAFSKGMKMKASIAIALSHHPKLLILDEATSGLDPIVRDEILDIFLDFVQDEKHSILISSHITSDLEKIADYITFIRNGEVIFSKDKDDLIYNYAIIKCNTEQFKEINKSDIIVYRKQDYQWQVLVNNKEKMMKKYRGFVIDNSSIEDIMLLYVKGERI</sequence>
<dbReference type="GO" id="GO:0005524">
    <property type="term" value="F:ATP binding"/>
    <property type="evidence" value="ECO:0007669"/>
    <property type="project" value="UniProtKB-KW"/>
</dbReference>
<evidence type="ECO:0000256" key="1">
    <source>
        <dbReference type="ARBA" id="ARBA00022448"/>
    </source>
</evidence>
<dbReference type="InterPro" id="IPR003439">
    <property type="entry name" value="ABC_transporter-like_ATP-bd"/>
</dbReference>
<dbReference type="EMBL" id="AP026818">
    <property type="protein sequence ID" value="BDR81594.1"/>
    <property type="molecule type" value="Genomic_DNA"/>
</dbReference>
<dbReference type="PANTHER" id="PTHR42939:SF3">
    <property type="entry name" value="ABC TRANSPORTER ATP-BINDING COMPONENT"/>
    <property type="match status" value="1"/>
</dbReference>
<dbReference type="RefSeq" id="WP_129029857.1">
    <property type="nucleotide sequence ID" value="NZ_AP026806.1"/>
</dbReference>
<dbReference type="InterPro" id="IPR017871">
    <property type="entry name" value="ABC_transporter-like_CS"/>
</dbReference>
<evidence type="ECO:0000256" key="2">
    <source>
        <dbReference type="ARBA" id="ARBA00022741"/>
    </source>
</evidence>